<reference evidence="1 2" key="1">
    <citation type="journal article" date="2015" name="Genome Biol. Evol.">
        <title>Comparative Genomics of a Bacterivorous Green Alga Reveals Evolutionary Causalities and Consequences of Phago-Mixotrophic Mode of Nutrition.</title>
        <authorList>
            <person name="Burns J.A."/>
            <person name="Paasch A."/>
            <person name="Narechania A."/>
            <person name="Kim E."/>
        </authorList>
    </citation>
    <scope>NUCLEOTIDE SEQUENCE [LARGE SCALE GENOMIC DNA]</scope>
    <source>
        <strain evidence="1 2">PLY_AMNH</strain>
    </source>
</reference>
<proteinExistence type="predicted"/>
<accession>A0AAE0L241</accession>
<name>A0AAE0L241_9CHLO</name>
<keyword evidence="2" id="KW-1185">Reference proteome</keyword>
<comment type="caution">
    <text evidence="1">The sequence shown here is derived from an EMBL/GenBank/DDBJ whole genome shotgun (WGS) entry which is preliminary data.</text>
</comment>
<protein>
    <submittedName>
        <fullName evidence="1">Uncharacterized protein</fullName>
    </submittedName>
</protein>
<sequence length="120" mass="13165">MTAALWVYGDDNAEVKGDRECGEVGAPVHDLSLELSLPEDPNGDKDASNRESHMQMALDQWLAAAHRVWVARLICKGPPGMDRDICEDALSEIAENFLPPLRRAWWWAAAASSGLMASFA</sequence>
<dbReference type="AlphaFoldDB" id="A0AAE0L241"/>
<dbReference type="EMBL" id="LGRX02011405">
    <property type="protein sequence ID" value="KAK3268999.1"/>
    <property type="molecule type" value="Genomic_DNA"/>
</dbReference>
<gene>
    <name evidence="1" type="ORF">CYMTET_22530</name>
</gene>
<dbReference type="Proteomes" id="UP001190700">
    <property type="component" value="Unassembled WGS sequence"/>
</dbReference>
<evidence type="ECO:0000313" key="2">
    <source>
        <dbReference type="Proteomes" id="UP001190700"/>
    </source>
</evidence>
<evidence type="ECO:0000313" key="1">
    <source>
        <dbReference type="EMBL" id="KAK3268999.1"/>
    </source>
</evidence>
<organism evidence="1 2">
    <name type="scientific">Cymbomonas tetramitiformis</name>
    <dbReference type="NCBI Taxonomy" id="36881"/>
    <lineage>
        <taxon>Eukaryota</taxon>
        <taxon>Viridiplantae</taxon>
        <taxon>Chlorophyta</taxon>
        <taxon>Pyramimonadophyceae</taxon>
        <taxon>Pyramimonadales</taxon>
        <taxon>Pyramimonadaceae</taxon>
        <taxon>Cymbomonas</taxon>
    </lineage>
</organism>